<evidence type="ECO:0000313" key="2">
    <source>
        <dbReference type="Proteomes" id="UP000887540"/>
    </source>
</evidence>
<evidence type="ECO:0000313" key="3">
    <source>
        <dbReference type="WBParaSite" id="ACRNAN_scaffold19852.g8011.t1"/>
    </source>
</evidence>
<evidence type="ECO:0000256" key="1">
    <source>
        <dbReference type="SAM" id="SignalP"/>
    </source>
</evidence>
<organism evidence="2 3">
    <name type="scientific">Acrobeloides nanus</name>
    <dbReference type="NCBI Taxonomy" id="290746"/>
    <lineage>
        <taxon>Eukaryota</taxon>
        <taxon>Metazoa</taxon>
        <taxon>Ecdysozoa</taxon>
        <taxon>Nematoda</taxon>
        <taxon>Chromadorea</taxon>
        <taxon>Rhabditida</taxon>
        <taxon>Tylenchina</taxon>
        <taxon>Cephalobomorpha</taxon>
        <taxon>Cephaloboidea</taxon>
        <taxon>Cephalobidae</taxon>
        <taxon>Acrobeloides</taxon>
    </lineage>
</organism>
<reference evidence="3" key="1">
    <citation type="submission" date="2022-11" db="UniProtKB">
        <authorList>
            <consortium name="WormBaseParasite"/>
        </authorList>
    </citation>
    <scope>IDENTIFICATION</scope>
</reference>
<keyword evidence="2" id="KW-1185">Reference proteome</keyword>
<feature type="signal peptide" evidence="1">
    <location>
        <begin position="1"/>
        <end position="22"/>
    </location>
</feature>
<dbReference type="AlphaFoldDB" id="A0A914D692"/>
<keyword evidence="1" id="KW-0732">Signal</keyword>
<protein>
    <submittedName>
        <fullName evidence="3">Uncharacterized protein</fullName>
    </submittedName>
</protein>
<name>A0A914D692_9BILA</name>
<dbReference type="WBParaSite" id="ACRNAN_scaffold19852.g8011.t1">
    <property type="protein sequence ID" value="ACRNAN_scaffold19852.g8011.t1"/>
    <property type="gene ID" value="ACRNAN_scaffold19852.g8011"/>
</dbReference>
<sequence length="75" mass="8277">MKPLQPALLLSYFYVGCLTVIAFNIDECSSIKECIAFPAECLKQKPTKCEYLLSYAPSENNSDAVAIELATKRIG</sequence>
<proteinExistence type="predicted"/>
<dbReference type="Proteomes" id="UP000887540">
    <property type="component" value="Unplaced"/>
</dbReference>
<accession>A0A914D692</accession>
<feature type="chain" id="PRO_5037640637" evidence="1">
    <location>
        <begin position="23"/>
        <end position="75"/>
    </location>
</feature>